<keyword evidence="5" id="KW-0597">Phosphoprotein</keyword>
<dbReference type="NCBIfam" id="TIGR01386">
    <property type="entry name" value="cztS_silS_copS"/>
    <property type="match status" value="1"/>
</dbReference>
<dbReference type="InterPro" id="IPR050428">
    <property type="entry name" value="TCS_sensor_his_kinase"/>
</dbReference>
<dbReference type="InterPro" id="IPR003661">
    <property type="entry name" value="HisK_dim/P_dom"/>
</dbReference>
<evidence type="ECO:0000256" key="5">
    <source>
        <dbReference type="ARBA" id="ARBA00022553"/>
    </source>
</evidence>
<dbReference type="InterPro" id="IPR003594">
    <property type="entry name" value="HATPase_dom"/>
</dbReference>
<feature type="transmembrane region" description="Helical" evidence="14">
    <location>
        <begin position="170"/>
        <end position="193"/>
    </location>
</feature>
<keyword evidence="10 14" id="KW-0067">ATP-binding</keyword>
<evidence type="ECO:0000313" key="17">
    <source>
        <dbReference type="EMBL" id="MRX08330.1"/>
    </source>
</evidence>
<evidence type="ECO:0000256" key="14">
    <source>
        <dbReference type="RuleBase" id="RU364088"/>
    </source>
</evidence>
<protein>
    <recommendedName>
        <fullName evidence="14">Sensor protein</fullName>
        <ecNumber evidence="14">2.7.13.3</ecNumber>
    </recommendedName>
</protein>
<comment type="catalytic activity">
    <reaction evidence="1 14">
        <text>ATP + protein L-histidine = ADP + protein N-phospho-L-histidine.</text>
        <dbReference type="EC" id="2.7.13.3"/>
    </reaction>
</comment>
<gene>
    <name evidence="17" type="ORF">GJ697_10830</name>
</gene>
<feature type="domain" description="Histidine kinase" evidence="15">
    <location>
        <begin position="255"/>
        <end position="470"/>
    </location>
</feature>
<dbReference type="SUPFAM" id="SSF47384">
    <property type="entry name" value="Homodimeric domain of signal transducing histidine kinase"/>
    <property type="match status" value="1"/>
</dbReference>
<comment type="caution">
    <text evidence="17">The sequence shown here is derived from an EMBL/GenBank/DDBJ whole genome shotgun (WGS) entry which is preliminary data.</text>
</comment>
<dbReference type="InterPro" id="IPR004358">
    <property type="entry name" value="Sig_transdc_His_kin-like_C"/>
</dbReference>
<keyword evidence="13 14" id="KW-0472">Membrane</keyword>
<evidence type="ECO:0000256" key="4">
    <source>
        <dbReference type="ARBA" id="ARBA00022519"/>
    </source>
</evidence>
<proteinExistence type="predicted"/>
<evidence type="ECO:0000313" key="18">
    <source>
        <dbReference type="Proteomes" id="UP000481037"/>
    </source>
</evidence>
<accession>A0A6L5QFD9</accession>
<dbReference type="AlphaFoldDB" id="A0A6L5QFD9"/>
<dbReference type="InterPro" id="IPR003660">
    <property type="entry name" value="HAMP_dom"/>
</dbReference>
<comment type="function">
    <text evidence="14">Member of a two-component regulatory system.</text>
</comment>
<evidence type="ECO:0000256" key="8">
    <source>
        <dbReference type="ARBA" id="ARBA00022741"/>
    </source>
</evidence>
<keyword evidence="9 14" id="KW-0418">Kinase</keyword>
<dbReference type="Gene3D" id="1.10.287.130">
    <property type="match status" value="1"/>
</dbReference>
<dbReference type="InterPro" id="IPR036890">
    <property type="entry name" value="HATPase_C_sf"/>
</dbReference>
<dbReference type="Pfam" id="PF21085">
    <property type="entry name" value="CusS"/>
    <property type="match status" value="1"/>
</dbReference>
<keyword evidence="7 14" id="KW-0812">Transmembrane</keyword>
<evidence type="ECO:0000256" key="12">
    <source>
        <dbReference type="ARBA" id="ARBA00023012"/>
    </source>
</evidence>
<dbReference type="SUPFAM" id="SSF55874">
    <property type="entry name" value="ATPase domain of HSP90 chaperone/DNA topoisomerase II/histidine kinase"/>
    <property type="match status" value="1"/>
</dbReference>
<dbReference type="EMBL" id="WKJM01000007">
    <property type="protein sequence ID" value="MRX08330.1"/>
    <property type="molecule type" value="Genomic_DNA"/>
</dbReference>
<evidence type="ECO:0000259" key="15">
    <source>
        <dbReference type="PROSITE" id="PS50109"/>
    </source>
</evidence>
<evidence type="ECO:0000256" key="9">
    <source>
        <dbReference type="ARBA" id="ARBA00022777"/>
    </source>
</evidence>
<dbReference type="RefSeq" id="WP_154364825.1">
    <property type="nucleotide sequence ID" value="NZ_WKJM01000007.1"/>
</dbReference>
<dbReference type="InterPro" id="IPR005467">
    <property type="entry name" value="His_kinase_dom"/>
</dbReference>
<dbReference type="PRINTS" id="PR00344">
    <property type="entry name" value="BCTRLSENSOR"/>
</dbReference>
<dbReference type="Pfam" id="PF00512">
    <property type="entry name" value="HisKA"/>
    <property type="match status" value="1"/>
</dbReference>
<evidence type="ECO:0000259" key="16">
    <source>
        <dbReference type="PROSITE" id="PS50885"/>
    </source>
</evidence>
<evidence type="ECO:0000256" key="1">
    <source>
        <dbReference type="ARBA" id="ARBA00000085"/>
    </source>
</evidence>
<dbReference type="EC" id="2.7.13.3" evidence="14"/>
<keyword evidence="6 14" id="KW-0808">Transferase</keyword>
<evidence type="ECO:0000256" key="13">
    <source>
        <dbReference type="ARBA" id="ARBA00023136"/>
    </source>
</evidence>
<evidence type="ECO:0000256" key="3">
    <source>
        <dbReference type="ARBA" id="ARBA00022475"/>
    </source>
</evidence>
<evidence type="ECO:0000256" key="7">
    <source>
        <dbReference type="ARBA" id="ARBA00022692"/>
    </source>
</evidence>
<keyword evidence="8 14" id="KW-0547">Nucleotide-binding</keyword>
<dbReference type="PANTHER" id="PTHR45436">
    <property type="entry name" value="SENSOR HISTIDINE KINASE YKOH"/>
    <property type="match status" value="1"/>
</dbReference>
<dbReference type="Proteomes" id="UP000481037">
    <property type="component" value="Unassembled WGS sequence"/>
</dbReference>
<evidence type="ECO:0000256" key="10">
    <source>
        <dbReference type="ARBA" id="ARBA00022840"/>
    </source>
</evidence>
<dbReference type="SMART" id="SM00388">
    <property type="entry name" value="HisKA"/>
    <property type="match status" value="1"/>
</dbReference>
<dbReference type="InterPro" id="IPR006290">
    <property type="entry name" value="CztS_silS_copS"/>
</dbReference>
<dbReference type="GO" id="GO:0005886">
    <property type="term" value="C:plasma membrane"/>
    <property type="evidence" value="ECO:0007669"/>
    <property type="project" value="UniProtKB-SubCell"/>
</dbReference>
<keyword evidence="4 14" id="KW-0997">Cell inner membrane</keyword>
<dbReference type="SMART" id="SM00387">
    <property type="entry name" value="HATPase_c"/>
    <property type="match status" value="1"/>
</dbReference>
<organism evidence="17 18">
    <name type="scientific">Duganella alba</name>
    <dbReference type="NCBI Taxonomy" id="2666081"/>
    <lineage>
        <taxon>Bacteria</taxon>
        <taxon>Pseudomonadati</taxon>
        <taxon>Pseudomonadota</taxon>
        <taxon>Betaproteobacteria</taxon>
        <taxon>Burkholderiales</taxon>
        <taxon>Oxalobacteraceae</taxon>
        <taxon>Telluria group</taxon>
        <taxon>Duganella</taxon>
    </lineage>
</organism>
<dbReference type="CDD" id="cd00075">
    <property type="entry name" value="HATPase"/>
    <property type="match status" value="1"/>
</dbReference>
<dbReference type="Pfam" id="PF02518">
    <property type="entry name" value="HATPase_c"/>
    <property type="match status" value="1"/>
</dbReference>
<dbReference type="GO" id="GO:0000155">
    <property type="term" value="F:phosphorelay sensor kinase activity"/>
    <property type="evidence" value="ECO:0007669"/>
    <property type="project" value="InterPro"/>
</dbReference>
<dbReference type="InterPro" id="IPR048590">
    <property type="entry name" value="CusS-like_sensor"/>
</dbReference>
<dbReference type="Pfam" id="PF00672">
    <property type="entry name" value="HAMP"/>
    <property type="match status" value="1"/>
</dbReference>
<feature type="domain" description="HAMP" evidence="16">
    <location>
        <begin position="194"/>
        <end position="247"/>
    </location>
</feature>
<comment type="subcellular location">
    <subcellularLocation>
        <location evidence="2">Cell inner membrane</location>
        <topology evidence="2">Multi-pass membrane protein</topology>
    </subcellularLocation>
</comment>
<keyword evidence="3 14" id="KW-1003">Cell membrane</keyword>
<dbReference type="SMART" id="SM00304">
    <property type="entry name" value="HAMP"/>
    <property type="match status" value="1"/>
</dbReference>
<dbReference type="Gene3D" id="6.10.340.10">
    <property type="match status" value="1"/>
</dbReference>
<dbReference type="GO" id="GO:0005524">
    <property type="term" value="F:ATP binding"/>
    <property type="evidence" value="ECO:0007669"/>
    <property type="project" value="UniProtKB-KW"/>
</dbReference>
<dbReference type="InterPro" id="IPR036097">
    <property type="entry name" value="HisK_dim/P_sf"/>
</dbReference>
<dbReference type="FunFam" id="3.30.565.10:FF:000006">
    <property type="entry name" value="Sensor histidine kinase WalK"/>
    <property type="match status" value="1"/>
</dbReference>
<sequence>MKRRPLSLTLRVALLLSAVAVTTFLAVGAYLYHTLQRQMASRDDVELIAKVDQLRRVIAALPSDVAIEQNARLLTDTLFGHNDFMLRVNAADGKPLLQTSMTSRPLPQVDSVPAKRQLTLDDIHDWQPASGIGRMVRAAALLDDGRSGAEPVQITLARERSDRLRLLRDYVVDLLVALCGGALLATALGYAVVRYSMRQFRSVIAKADEINTNRLNTRLSVQDAPVELRQMGGAFNAMLDRLEDGVQRLSGFAADLAHDMRTPVNTLMVETQVALSRPRTVEEYQALLASNSEEYERLARMIENTLFLARVDNAQLALRRESLDLQVELQRIHDYFEILADDVGVRLTVDAAPLRADIDPVLLQRAINNLMSNAIRYTPPGGSVRLSAREVAEGVELAVCNTGPGIAPEHLPHIFDRYYRADEARSDQAHSAGLGLSIVRAIVDLHGGKISVDSQPGASTTFCLLFRKAKNN</sequence>
<reference evidence="17 18" key="1">
    <citation type="submission" date="2019-11" db="EMBL/GenBank/DDBJ databases">
        <title>Novel species isolated from a subtropical stream in China.</title>
        <authorList>
            <person name="Lu H."/>
        </authorList>
    </citation>
    <scope>NUCLEOTIDE SEQUENCE [LARGE SCALE GENOMIC DNA]</scope>
    <source>
        <strain evidence="17 18">FT25W</strain>
    </source>
</reference>
<name>A0A6L5QFD9_9BURK</name>
<keyword evidence="11 14" id="KW-1133">Transmembrane helix</keyword>
<dbReference type="CDD" id="cd00082">
    <property type="entry name" value="HisKA"/>
    <property type="match status" value="1"/>
</dbReference>
<dbReference type="Gene3D" id="3.30.565.10">
    <property type="entry name" value="Histidine kinase-like ATPase, C-terminal domain"/>
    <property type="match status" value="1"/>
</dbReference>
<evidence type="ECO:0000256" key="2">
    <source>
        <dbReference type="ARBA" id="ARBA00004429"/>
    </source>
</evidence>
<evidence type="ECO:0000256" key="6">
    <source>
        <dbReference type="ARBA" id="ARBA00022679"/>
    </source>
</evidence>
<feature type="transmembrane region" description="Helical" evidence="14">
    <location>
        <begin position="12"/>
        <end position="32"/>
    </location>
</feature>
<evidence type="ECO:0000256" key="11">
    <source>
        <dbReference type="ARBA" id="ARBA00022989"/>
    </source>
</evidence>
<keyword evidence="18" id="KW-1185">Reference proteome</keyword>
<dbReference type="PROSITE" id="PS50885">
    <property type="entry name" value="HAMP"/>
    <property type="match status" value="1"/>
</dbReference>
<dbReference type="PROSITE" id="PS50109">
    <property type="entry name" value="HIS_KIN"/>
    <property type="match status" value="1"/>
</dbReference>
<dbReference type="PANTHER" id="PTHR45436:SF3">
    <property type="entry name" value="SENSOR HISTIDINE KINASE HPRS"/>
    <property type="match status" value="1"/>
</dbReference>
<keyword evidence="12 14" id="KW-0902">Two-component regulatory system</keyword>